<evidence type="ECO:0000313" key="2">
    <source>
        <dbReference type="EMBL" id="SEJ86337.1"/>
    </source>
</evidence>
<evidence type="ECO:0000313" key="3">
    <source>
        <dbReference type="Proteomes" id="UP000198866"/>
    </source>
</evidence>
<dbReference type="GO" id="GO:0008233">
    <property type="term" value="F:peptidase activity"/>
    <property type="evidence" value="ECO:0007669"/>
    <property type="project" value="UniProtKB-KW"/>
</dbReference>
<dbReference type="Pfam" id="PF07007">
    <property type="entry name" value="LprI"/>
    <property type="match status" value="1"/>
</dbReference>
<dbReference type="RefSeq" id="WP_090869708.1">
    <property type="nucleotide sequence ID" value="NZ_FNYE01000021.1"/>
</dbReference>
<protein>
    <submittedName>
        <fullName evidence="2">Clp protease</fullName>
    </submittedName>
</protein>
<dbReference type="GO" id="GO:0005576">
    <property type="term" value="C:extracellular region"/>
    <property type="evidence" value="ECO:0007669"/>
    <property type="project" value="TreeGrafter"/>
</dbReference>
<dbReference type="Proteomes" id="UP000198866">
    <property type="component" value="Unassembled WGS sequence"/>
</dbReference>
<dbReference type="InterPro" id="IPR023562">
    <property type="entry name" value="ClpP/TepA"/>
</dbReference>
<reference evidence="3" key="1">
    <citation type="submission" date="2016-10" db="EMBL/GenBank/DDBJ databases">
        <authorList>
            <person name="Varghese N."/>
            <person name="Submissions S."/>
        </authorList>
    </citation>
    <scope>NUCLEOTIDE SEQUENCE [LARGE SCALE GENOMIC DNA]</scope>
    <source>
        <strain evidence="3">LMG 26031</strain>
    </source>
</reference>
<keyword evidence="3" id="KW-1185">Reference proteome</keyword>
<proteinExistence type="predicted"/>
<dbReference type="InterPro" id="IPR052755">
    <property type="entry name" value="Lysozyme_Inhibitor_LprI"/>
</dbReference>
<feature type="domain" description="Lysozyme inhibitor LprI-like N-terminal" evidence="1">
    <location>
        <begin position="235"/>
        <end position="301"/>
    </location>
</feature>
<keyword evidence="2" id="KW-0378">Hydrolase</keyword>
<dbReference type="InterPro" id="IPR009739">
    <property type="entry name" value="LprI-like_N"/>
</dbReference>
<dbReference type="Pfam" id="PF00574">
    <property type="entry name" value="CLP_protease"/>
    <property type="match status" value="1"/>
</dbReference>
<accession>A0A1H7CCL8</accession>
<dbReference type="EMBL" id="FNYE01000021">
    <property type="protein sequence ID" value="SEJ86337.1"/>
    <property type="molecule type" value="Genomic_DNA"/>
</dbReference>
<keyword evidence="2" id="KW-0645">Protease</keyword>
<gene>
    <name evidence="2" type="ORF">SAMN05192539_10215</name>
</gene>
<sequence>MGSIGHPTLKDTAAPGLIQRMLSWLCFTALMSPGLALGMDFKIYYQPQLELRMVIGEGKIQEGDAEKFLAVAKMADRDEEGLVVFVLNSPGGNVEAAFRVVDAMDKIRVYTTVPDKAKCASACASILFASGERRSLIGTALLGFHSCYRRDGRTYAEDSLCNEIIAANAMQRGVSHAGINRFVKQYGAQDMAWVGRNVACKSLQGLCKPGLLETRHETKAALMHSLDCSKLISVQAQLVCGDAELASVDKTLAELYHQKIKESANKTRLRADQRAWLRNSRNVCGDKACLLRSYRLRIDELKRMRSS</sequence>
<dbReference type="SUPFAM" id="SSF52096">
    <property type="entry name" value="ClpP/crotonase"/>
    <property type="match status" value="1"/>
</dbReference>
<organism evidence="2 3">
    <name type="scientific">Paraburkholderia diazotrophica</name>
    <dbReference type="NCBI Taxonomy" id="667676"/>
    <lineage>
        <taxon>Bacteria</taxon>
        <taxon>Pseudomonadati</taxon>
        <taxon>Pseudomonadota</taxon>
        <taxon>Betaproteobacteria</taxon>
        <taxon>Burkholderiales</taxon>
        <taxon>Burkholderiaceae</taxon>
        <taxon>Paraburkholderia</taxon>
    </lineage>
</organism>
<dbReference type="AlphaFoldDB" id="A0A1H7CCL8"/>
<dbReference type="InterPro" id="IPR029045">
    <property type="entry name" value="ClpP/crotonase-like_dom_sf"/>
</dbReference>
<dbReference type="OrthoDB" id="8592519at2"/>
<name>A0A1H7CCL8_9BURK</name>
<dbReference type="Gene3D" id="3.90.226.10">
    <property type="entry name" value="2-enoyl-CoA Hydratase, Chain A, domain 1"/>
    <property type="match status" value="1"/>
</dbReference>
<dbReference type="PANTHER" id="PTHR37549:SF1">
    <property type="entry name" value="LIPOPROTEIN LPRI"/>
    <property type="match status" value="1"/>
</dbReference>
<dbReference type="PANTHER" id="PTHR37549">
    <property type="entry name" value="LIPOPROTEIN LPRI"/>
    <property type="match status" value="1"/>
</dbReference>
<dbReference type="GO" id="GO:0006508">
    <property type="term" value="P:proteolysis"/>
    <property type="evidence" value="ECO:0007669"/>
    <property type="project" value="UniProtKB-KW"/>
</dbReference>
<evidence type="ECO:0000259" key="1">
    <source>
        <dbReference type="Pfam" id="PF07007"/>
    </source>
</evidence>